<evidence type="ECO:0000256" key="1">
    <source>
        <dbReference type="ARBA" id="ARBA00004123"/>
    </source>
</evidence>
<evidence type="ECO:0000256" key="3">
    <source>
        <dbReference type="ARBA" id="ARBA00022771"/>
    </source>
</evidence>
<evidence type="ECO:0000256" key="4">
    <source>
        <dbReference type="ARBA" id="ARBA00022833"/>
    </source>
</evidence>
<dbReference type="SMART" id="SM00355">
    <property type="entry name" value="ZnF_C2H2"/>
    <property type="match status" value="2"/>
</dbReference>
<comment type="subcellular location">
    <subcellularLocation>
        <location evidence="1">Nucleus</location>
    </subcellularLocation>
</comment>
<keyword evidence="7" id="KW-0539">Nucleus</keyword>
<feature type="compositionally biased region" description="Low complexity" evidence="9">
    <location>
        <begin position="174"/>
        <end position="190"/>
    </location>
</feature>
<proteinExistence type="predicted"/>
<dbReference type="InterPro" id="IPR013087">
    <property type="entry name" value="Znf_C2H2_type"/>
</dbReference>
<feature type="compositionally biased region" description="Low complexity" evidence="9">
    <location>
        <begin position="290"/>
        <end position="308"/>
    </location>
</feature>
<dbReference type="Proteomes" id="UP000269721">
    <property type="component" value="Unassembled WGS sequence"/>
</dbReference>
<dbReference type="OrthoDB" id="9947289at2759"/>
<dbReference type="AlphaFoldDB" id="A0A4P9WFD5"/>
<dbReference type="GO" id="GO:0008270">
    <property type="term" value="F:zinc ion binding"/>
    <property type="evidence" value="ECO:0007669"/>
    <property type="project" value="UniProtKB-KW"/>
</dbReference>
<evidence type="ECO:0000256" key="9">
    <source>
        <dbReference type="SAM" id="MobiDB-lite"/>
    </source>
</evidence>
<dbReference type="PROSITE" id="PS00028">
    <property type="entry name" value="ZINC_FINGER_C2H2_1"/>
    <property type="match status" value="1"/>
</dbReference>
<keyword evidence="6" id="KW-0804">Transcription</keyword>
<keyword evidence="3 8" id="KW-0863">Zinc-finger</keyword>
<evidence type="ECO:0000313" key="12">
    <source>
        <dbReference type="Proteomes" id="UP000269721"/>
    </source>
</evidence>
<sequence>MSARIGPFSQAIFSDSCPIRVHRHWSCLAQLYPVTPAAAATRATSISAIADSAPITELRSQYGRQLVPSRHAPVVQNGVWTCVQDGCNETFATQLSYKSHIRCHAVRTYTCPMCPAKFSRSHDLRRHERSLHEAGKPHDCPEFGRCFARADAVSALPLLLLCDEILSPTHSIESVASPSPSRKGSSSTGSQPPPLPAPPRGSCFSTRGLTRIPSTLLSTSSIPLRSSSPGVPKILTFPKQTASLRTPARPLGQTHPSQPTRIRGRSDDRACPEVTPIVDQRKERQTIFGRRSSPSVIESSSDSSVLSRRPGEPSNVDPLANAERSVRQDTCYAFICGEFDHFFSVSTRAREALVICTFYGTPFLRSDPSEHKGGDVRCCHGKTPTCRNSDINASGCRGRVTTEPKYLTNPYAAGFEPHRLSREPSLAREHEEKAPITAPPFANCSNGNEAEAEGLSAGAVQTWTSLVDTRDEANEAQSDAVVEHDPGVFIKGKIRAIPAERTGSLEPVEASHQSLLDWKLAVRKTPDLCLRVDSLRTSSMKLGFASMCWVPTVMRSGLKAR</sequence>
<keyword evidence="2" id="KW-0479">Metal-binding</keyword>
<keyword evidence="4" id="KW-0862">Zinc</keyword>
<dbReference type="PANTHER" id="PTHR46179:SF13">
    <property type="entry name" value="C2H2-TYPE DOMAIN-CONTAINING PROTEIN"/>
    <property type="match status" value="1"/>
</dbReference>
<evidence type="ECO:0000313" key="11">
    <source>
        <dbReference type="EMBL" id="RKO91451.1"/>
    </source>
</evidence>
<gene>
    <name evidence="11" type="ORF">BDK51DRAFT_41378</name>
</gene>
<dbReference type="GO" id="GO:0005634">
    <property type="term" value="C:nucleus"/>
    <property type="evidence" value="ECO:0007669"/>
    <property type="project" value="UniProtKB-SubCell"/>
</dbReference>
<dbReference type="GO" id="GO:0006357">
    <property type="term" value="P:regulation of transcription by RNA polymerase II"/>
    <property type="evidence" value="ECO:0007669"/>
    <property type="project" value="TreeGrafter"/>
</dbReference>
<dbReference type="Pfam" id="PF00096">
    <property type="entry name" value="zf-C2H2"/>
    <property type="match status" value="1"/>
</dbReference>
<accession>A0A4P9WFD5</accession>
<keyword evidence="5" id="KW-0805">Transcription regulation</keyword>
<dbReference type="PROSITE" id="PS50157">
    <property type="entry name" value="ZINC_FINGER_C2H2_2"/>
    <property type="match status" value="1"/>
</dbReference>
<evidence type="ECO:0000256" key="2">
    <source>
        <dbReference type="ARBA" id="ARBA00022723"/>
    </source>
</evidence>
<name>A0A4P9WFD5_9FUNG</name>
<organism evidence="11 12">
    <name type="scientific">Blyttiomyces helicus</name>
    <dbReference type="NCBI Taxonomy" id="388810"/>
    <lineage>
        <taxon>Eukaryota</taxon>
        <taxon>Fungi</taxon>
        <taxon>Fungi incertae sedis</taxon>
        <taxon>Chytridiomycota</taxon>
        <taxon>Chytridiomycota incertae sedis</taxon>
        <taxon>Chytridiomycetes</taxon>
        <taxon>Chytridiomycetes incertae sedis</taxon>
        <taxon>Blyttiomyces</taxon>
    </lineage>
</organism>
<dbReference type="SUPFAM" id="SSF57667">
    <property type="entry name" value="beta-beta-alpha zinc fingers"/>
    <property type="match status" value="1"/>
</dbReference>
<evidence type="ECO:0000256" key="6">
    <source>
        <dbReference type="ARBA" id="ARBA00023163"/>
    </source>
</evidence>
<dbReference type="InterPro" id="IPR036236">
    <property type="entry name" value="Znf_C2H2_sf"/>
</dbReference>
<feature type="domain" description="C2H2-type" evidence="10">
    <location>
        <begin position="109"/>
        <end position="137"/>
    </location>
</feature>
<dbReference type="InterPro" id="IPR051061">
    <property type="entry name" value="Zinc_finger_trans_reg"/>
</dbReference>
<evidence type="ECO:0000256" key="5">
    <source>
        <dbReference type="ARBA" id="ARBA00023015"/>
    </source>
</evidence>
<keyword evidence="12" id="KW-1185">Reference proteome</keyword>
<evidence type="ECO:0000259" key="10">
    <source>
        <dbReference type="PROSITE" id="PS50157"/>
    </source>
</evidence>
<feature type="region of interest" description="Disordered" evidence="9">
    <location>
        <begin position="240"/>
        <end position="321"/>
    </location>
</feature>
<dbReference type="Gene3D" id="3.30.160.60">
    <property type="entry name" value="Classic Zinc Finger"/>
    <property type="match status" value="1"/>
</dbReference>
<dbReference type="EMBL" id="KZ995061">
    <property type="protein sequence ID" value="RKO91451.1"/>
    <property type="molecule type" value="Genomic_DNA"/>
</dbReference>
<reference evidence="12" key="1">
    <citation type="journal article" date="2018" name="Nat. Microbiol.">
        <title>Leveraging single-cell genomics to expand the fungal tree of life.</title>
        <authorList>
            <person name="Ahrendt S.R."/>
            <person name="Quandt C.A."/>
            <person name="Ciobanu D."/>
            <person name="Clum A."/>
            <person name="Salamov A."/>
            <person name="Andreopoulos B."/>
            <person name="Cheng J.F."/>
            <person name="Woyke T."/>
            <person name="Pelin A."/>
            <person name="Henrissat B."/>
            <person name="Reynolds N.K."/>
            <person name="Benny G.L."/>
            <person name="Smith M.E."/>
            <person name="James T.Y."/>
            <person name="Grigoriev I.V."/>
        </authorList>
    </citation>
    <scope>NUCLEOTIDE SEQUENCE [LARGE SCALE GENOMIC DNA]</scope>
</reference>
<feature type="region of interest" description="Disordered" evidence="9">
    <location>
        <begin position="173"/>
        <end position="206"/>
    </location>
</feature>
<evidence type="ECO:0000256" key="8">
    <source>
        <dbReference type="PROSITE-ProRule" id="PRU00042"/>
    </source>
</evidence>
<evidence type="ECO:0000256" key="7">
    <source>
        <dbReference type="ARBA" id="ARBA00023242"/>
    </source>
</evidence>
<dbReference type="PANTHER" id="PTHR46179">
    <property type="entry name" value="ZINC FINGER PROTEIN"/>
    <property type="match status" value="1"/>
</dbReference>
<protein>
    <recommendedName>
        <fullName evidence="10">C2H2-type domain-containing protein</fullName>
    </recommendedName>
</protein>